<name>A0A518IG58_9PLAN</name>
<protein>
    <submittedName>
        <fullName evidence="1">Uncharacterized protein</fullName>
    </submittedName>
</protein>
<keyword evidence="2" id="KW-1185">Reference proteome</keyword>
<reference evidence="1 2" key="1">
    <citation type="submission" date="2019-03" db="EMBL/GenBank/DDBJ databases">
        <title>Deep-cultivation of Planctomycetes and their phenomic and genomic characterization uncovers novel biology.</title>
        <authorList>
            <person name="Wiegand S."/>
            <person name="Jogler M."/>
            <person name="Boedeker C."/>
            <person name="Pinto D."/>
            <person name="Vollmers J."/>
            <person name="Rivas-Marin E."/>
            <person name="Kohn T."/>
            <person name="Peeters S.H."/>
            <person name="Heuer A."/>
            <person name="Rast P."/>
            <person name="Oberbeckmann S."/>
            <person name="Bunk B."/>
            <person name="Jeske O."/>
            <person name="Meyerdierks A."/>
            <person name="Storesund J.E."/>
            <person name="Kallscheuer N."/>
            <person name="Luecker S."/>
            <person name="Lage O.M."/>
            <person name="Pohl T."/>
            <person name="Merkel B.J."/>
            <person name="Hornburger P."/>
            <person name="Mueller R.-W."/>
            <person name="Bruemmer F."/>
            <person name="Labrenz M."/>
            <person name="Spormann A.M."/>
            <person name="Op den Camp H."/>
            <person name="Overmann J."/>
            <person name="Amann R."/>
            <person name="Jetten M.S.M."/>
            <person name="Mascher T."/>
            <person name="Medema M.H."/>
            <person name="Devos D.P."/>
            <person name="Kaster A.-K."/>
            <person name="Ovreas L."/>
            <person name="Rohde M."/>
            <person name="Galperin M.Y."/>
            <person name="Jogler C."/>
        </authorList>
    </citation>
    <scope>NUCLEOTIDE SEQUENCE [LARGE SCALE GENOMIC DNA]</scope>
    <source>
        <strain evidence="1 2">Enr17</strain>
    </source>
</reference>
<proteinExistence type="predicted"/>
<dbReference type="Proteomes" id="UP000318313">
    <property type="component" value="Chromosome"/>
</dbReference>
<evidence type="ECO:0000313" key="1">
    <source>
        <dbReference type="EMBL" id="QDV52055.1"/>
    </source>
</evidence>
<organism evidence="1 2">
    <name type="scientific">Gimesia fumaroli</name>
    <dbReference type="NCBI Taxonomy" id="2527976"/>
    <lineage>
        <taxon>Bacteria</taxon>
        <taxon>Pseudomonadati</taxon>
        <taxon>Planctomycetota</taxon>
        <taxon>Planctomycetia</taxon>
        <taxon>Planctomycetales</taxon>
        <taxon>Planctomycetaceae</taxon>
        <taxon>Gimesia</taxon>
    </lineage>
</organism>
<accession>A0A518IG58</accession>
<dbReference type="AlphaFoldDB" id="A0A518IG58"/>
<dbReference type="EMBL" id="CP037452">
    <property type="protein sequence ID" value="QDV52055.1"/>
    <property type="molecule type" value="Genomic_DNA"/>
</dbReference>
<sequence>MRRQKPMYQLLSFAFLSTTVGSDRHPMIWRNRVKLDCTNVSPLIAYHIARYAWDSVMMSCEASRSVGAHSEAVRAGRAKCGSNKGFLMVLFSTGCRYAKYFLCSSRARDVISAFSTPPHVGQDRKKMPCFQGIWWFSENQTAVIHTIFSVCTDRG</sequence>
<dbReference type="KEGG" id="gfm:Enr17x_41140"/>
<evidence type="ECO:0000313" key="2">
    <source>
        <dbReference type="Proteomes" id="UP000318313"/>
    </source>
</evidence>
<gene>
    <name evidence="1" type="ORF">Enr17x_41140</name>
</gene>